<feature type="domain" description="HPt" evidence="2">
    <location>
        <begin position="8"/>
        <end position="101"/>
    </location>
</feature>
<dbReference type="InterPro" id="IPR008207">
    <property type="entry name" value="Sig_transdc_His_kin_Hpt_dom"/>
</dbReference>
<protein>
    <recommendedName>
        <fullName evidence="2">HPt domain-containing protein</fullName>
    </recommendedName>
</protein>
<dbReference type="SUPFAM" id="SSF47226">
    <property type="entry name" value="Histidine-containing phosphotransfer domain, HPT domain"/>
    <property type="match status" value="1"/>
</dbReference>
<sequence>MDLNIVNVSSELKDLLPNFLKNRAIEINSLKEATITSNFETIKFLSHSLKGTAGGYGFDYMSLLAKKIELATMNKSLEEIEALIFELEYHFNNMKIIYVEE</sequence>
<dbReference type="Proteomes" id="UP000190890">
    <property type="component" value="Unassembled WGS sequence"/>
</dbReference>
<dbReference type="PROSITE" id="PS50894">
    <property type="entry name" value="HPT"/>
    <property type="match status" value="1"/>
</dbReference>
<comment type="caution">
    <text evidence="3">The sequence shown here is derived from an EMBL/GenBank/DDBJ whole genome shotgun (WGS) entry which is preliminary data.</text>
</comment>
<evidence type="ECO:0000256" key="1">
    <source>
        <dbReference type="PROSITE-ProRule" id="PRU00110"/>
    </source>
</evidence>
<keyword evidence="4" id="KW-1185">Reference proteome</keyword>
<organism evidence="3 4">
    <name type="scientific">Clostridium puniceum</name>
    <dbReference type="NCBI Taxonomy" id="29367"/>
    <lineage>
        <taxon>Bacteria</taxon>
        <taxon>Bacillati</taxon>
        <taxon>Bacillota</taxon>
        <taxon>Clostridia</taxon>
        <taxon>Eubacteriales</taxon>
        <taxon>Clostridiaceae</taxon>
        <taxon>Clostridium</taxon>
    </lineage>
</organism>
<dbReference type="EMBL" id="LZZM01000143">
    <property type="protein sequence ID" value="OOM77751.1"/>
    <property type="molecule type" value="Genomic_DNA"/>
</dbReference>
<feature type="modified residue" description="Phosphohistidine" evidence="1">
    <location>
        <position position="47"/>
    </location>
</feature>
<name>A0A1S8TJ69_9CLOT</name>
<dbReference type="RefSeq" id="WP_077847331.1">
    <property type="nucleotide sequence ID" value="NZ_LZZM01000143.1"/>
</dbReference>
<gene>
    <name evidence="3" type="ORF">CLPUN_21860</name>
</gene>
<dbReference type="GO" id="GO:0000160">
    <property type="term" value="P:phosphorelay signal transduction system"/>
    <property type="evidence" value="ECO:0007669"/>
    <property type="project" value="InterPro"/>
</dbReference>
<dbReference type="STRING" id="29367.CLPUN_21860"/>
<reference evidence="3 4" key="1">
    <citation type="submission" date="2016-05" db="EMBL/GenBank/DDBJ databases">
        <title>Microbial solvent formation.</title>
        <authorList>
            <person name="Poehlein A."/>
            <person name="Montoya Solano J.D."/>
            <person name="Flitsch S."/>
            <person name="Krabben P."/>
            <person name="Duerre P."/>
            <person name="Daniel R."/>
        </authorList>
    </citation>
    <scope>NUCLEOTIDE SEQUENCE [LARGE SCALE GENOMIC DNA]</scope>
    <source>
        <strain evidence="3 4">DSM 2619</strain>
    </source>
</reference>
<dbReference type="OrthoDB" id="9792360at2"/>
<proteinExistence type="predicted"/>
<dbReference type="Pfam" id="PF01627">
    <property type="entry name" value="Hpt"/>
    <property type="match status" value="1"/>
</dbReference>
<dbReference type="InterPro" id="IPR036641">
    <property type="entry name" value="HPT_dom_sf"/>
</dbReference>
<dbReference type="Gene3D" id="1.20.120.160">
    <property type="entry name" value="HPT domain"/>
    <property type="match status" value="1"/>
</dbReference>
<evidence type="ECO:0000313" key="4">
    <source>
        <dbReference type="Proteomes" id="UP000190890"/>
    </source>
</evidence>
<keyword evidence="1" id="KW-0597">Phosphoprotein</keyword>
<accession>A0A1S8TJ69</accession>
<dbReference type="AlphaFoldDB" id="A0A1S8TJ69"/>
<evidence type="ECO:0000259" key="2">
    <source>
        <dbReference type="PROSITE" id="PS50894"/>
    </source>
</evidence>
<evidence type="ECO:0000313" key="3">
    <source>
        <dbReference type="EMBL" id="OOM77751.1"/>
    </source>
</evidence>